<feature type="region of interest" description="Disordered" evidence="1">
    <location>
        <begin position="1"/>
        <end position="25"/>
    </location>
</feature>
<dbReference type="AlphaFoldDB" id="A0A3A3YZB0"/>
<dbReference type="InterPro" id="IPR014756">
    <property type="entry name" value="Ig_E-set"/>
</dbReference>
<evidence type="ECO:0000256" key="1">
    <source>
        <dbReference type="SAM" id="MobiDB-lite"/>
    </source>
</evidence>
<dbReference type="InterPro" id="IPR002909">
    <property type="entry name" value="IPT_dom"/>
</dbReference>
<reference evidence="3 4" key="1">
    <citation type="submission" date="2018-09" db="EMBL/GenBank/DDBJ databases">
        <title>YIM 75000 draft genome.</title>
        <authorList>
            <person name="Tang S."/>
            <person name="Feng Y."/>
        </authorList>
    </citation>
    <scope>NUCLEOTIDE SEQUENCE [LARGE SCALE GENOMIC DNA]</scope>
    <source>
        <strain evidence="3 4">YIM 75000</strain>
    </source>
</reference>
<accession>A0A3A3YZB0</accession>
<comment type="caution">
    <text evidence="3">The sequence shown here is derived from an EMBL/GenBank/DDBJ whole genome shotgun (WGS) entry which is preliminary data.</text>
</comment>
<organism evidence="3 4">
    <name type="scientific">Vallicoccus soli</name>
    <dbReference type="NCBI Taxonomy" id="2339232"/>
    <lineage>
        <taxon>Bacteria</taxon>
        <taxon>Bacillati</taxon>
        <taxon>Actinomycetota</taxon>
        <taxon>Actinomycetes</taxon>
        <taxon>Motilibacterales</taxon>
        <taxon>Vallicoccaceae</taxon>
        <taxon>Vallicoccus</taxon>
    </lineage>
</organism>
<dbReference type="EMBL" id="QZEZ01000005">
    <property type="protein sequence ID" value="RJK95399.1"/>
    <property type="molecule type" value="Genomic_DNA"/>
</dbReference>
<gene>
    <name evidence="3" type="ORF">D5H78_12125</name>
</gene>
<dbReference type="Proteomes" id="UP000265614">
    <property type="component" value="Unassembled WGS sequence"/>
</dbReference>
<evidence type="ECO:0000313" key="3">
    <source>
        <dbReference type="EMBL" id="RJK95399.1"/>
    </source>
</evidence>
<evidence type="ECO:0000259" key="2">
    <source>
        <dbReference type="Pfam" id="PF01833"/>
    </source>
</evidence>
<dbReference type="SUPFAM" id="SSF81296">
    <property type="entry name" value="E set domains"/>
    <property type="match status" value="2"/>
</dbReference>
<dbReference type="InterPro" id="IPR013783">
    <property type="entry name" value="Ig-like_fold"/>
</dbReference>
<proteinExistence type="predicted"/>
<keyword evidence="4" id="KW-1185">Reference proteome</keyword>
<feature type="compositionally biased region" description="Low complexity" evidence="1">
    <location>
        <begin position="1"/>
        <end position="11"/>
    </location>
</feature>
<feature type="domain" description="IPT/TIG" evidence="2">
    <location>
        <begin position="61"/>
        <end position="137"/>
    </location>
</feature>
<dbReference type="Gene3D" id="2.60.40.10">
    <property type="entry name" value="Immunoglobulins"/>
    <property type="match status" value="1"/>
</dbReference>
<name>A0A3A3YZB0_9ACTN</name>
<sequence length="364" mass="34840">MGGAAAPAAPGHGSPSRRSNGVPRMLSPRRAGRAALSTAVAVSALAGGLALGTGSATAAAPTITSVAPHLVAALTANQIITVTGTGFSEDVIADVSVTGCTTDPVYIVSSPTSLLLKTAADCAAGTNAVVTLKDDQGATLVASTPNSATATVAAAHKLNFVAAPTISAKATTHPVIQANTSAHAQSEQVITAPVGGGTTVKVTAGSTPFVNTTATPLAATLGGVPLTGIVMASGGASFTGKVGPHAAGAVALSVTSGGVTKTFSVADTDFSYAGNTITVTPAFGPSNGGNDIKIAGTGFTAGSTVTVCGTAATVKAGTTATAMTVTVPKSATTAVDGPCTVKVTTGTVSSVVTPGSTYTYVAQG</sequence>
<dbReference type="GO" id="GO:0005975">
    <property type="term" value="P:carbohydrate metabolic process"/>
    <property type="evidence" value="ECO:0007669"/>
    <property type="project" value="UniProtKB-ARBA"/>
</dbReference>
<dbReference type="Pfam" id="PF01833">
    <property type="entry name" value="TIG"/>
    <property type="match status" value="2"/>
</dbReference>
<evidence type="ECO:0000313" key="4">
    <source>
        <dbReference type="Proteomes" id="UP000265614"/>
    </source>
</evidence>
<protein>
    <recommendedName>
        <fullName evidence="2">IPT/TIG domain-containing protein</fullName>
    </recommendedName>
</protein>
<feature type="domain" description="IPT/TIG" evidence="2">
    <location>
        <begin position="279"/>
        <end position="360"/>
    </location>
</feature>